<proteinExistence type="predicted"/>
<evidence type="ECO:0000259" key="1">
    <source>
        <dbReference type="Pfam" id="PF00561"/>
    </source>
</evidence>
<reference evidence="2" key="2">
    <citation type="submission" date="2025-09" db="UniProtKB">
        <authorList>
            <consortium name="Ensembl"/>
        </authorList>
    </citation>
    <scope>IDENTIFICATION</scope>
</reference>
<keyword evidence="3" id="KW-1185">Reference proteome</keyword>
<dbReference type="Ensembl" id="ENSLLET00000012621.1">
    <property type="protein sequence ID" value="ENSLLEP00000012150.1"/>
    <property type="gene ID" value="ENSLLEG00000007696.1"/>
</dbReference>
<name>A0A8C5PC43_9ANUR</name>
<accession>A0A8C5PC43</accession>
<protein>
    <recommendedName>
        <fullName evidence="1">AB hydrolase-1 domain-containing protein</fullName>
    </recommendedName>
</protein>
<dbReference type="AlphaFoldDB" id="A0A8C5PC43"/>
<dbReference type="PANTHER" id="PTHR46331">
    <property type="entry name" value="VALACYCLOVIR HYDROLASE"/>
    <property type="match status" value="1"/>
</dbReference>
<organism evidence="2 3">
    <name type="scientific">Leptobrachium leishanense</name>
    <name type="common">Leishan spiny toad</name>
    <dbReference type="NCBI Taxonomy" id="445787"/>
    <lineage>
        <taxon>Eukaryota</taxon>
        <taxon>Metazoa</taxon>
        <taxon>Chordata</taxon>
        <taxon>Craniata</taxon>
        <taxon>Vertebrata</taxon>
        <taxon>Euteleostomi</taxon>
        <taxon>Amphibia</taxon>
        <taxon>Batrachia</taxon>
        <taxon>Anura</taxon>
        <taxon>Pelobatoidea</taxon>
        <taxon>Megophryidae</taxon>
        <taxon>Leptobrachium</taxon>
    </lineage>
</organism>
<dbReference type="OrthoDB" id="19657at2759"/>
<dbReference type="GeneTree" id="ENSGT00390000004746"/>
<feature type="domain" description="AB hydrolase-1" evidence="1">
    <location>
        <begin position="51"/>
        <end position="179"/>
    </location>
</feature>
<dbReference type="InterPro" id="IPR000073">
    <property type="entry name" value="AB_hydrolase_1"/>
</dbReference>
<dbReference type="InterPro" id="IPR029058">
    <property type="entry name" value="AB_hydrolase_fold"/>
</dbReference>
<reference evidence="2" key="1">
    <citation type="submission" date="2025-08" db="UniProtKB">
        <authorList>
            <consortium name="Ensembl"/>
        </authorList>
    </citation>
    <scope>IDENTIFICATION</scope>
</reference>
<dbReference type="GO" id="GO:0017171">
    <property type="term" value="F:serine hydrolase activity"/>
    <property type="evidence" value="ECO:0007669"/>
    <property type="project" value="TreeGrafter"/>
</dbReference>
<dbReference type="Pfam" id="PF00561">
    <property type="entry name" value="Abhydrolase_1"/>
    <property type="match status" value="1"/>
</dbReference>
<dbReference type="SUPFAM" id="SSF53474">
    <property type="entry name" value="alpha/beta-Hydrolases"/>
    <property type="match status" value="1"/>
</dbReference>
<sequence length="280" mass="31926">IHWLLSRPAISRDKGCNPKARVRRTSSIVSGRMEVNGVNIHYQQTGNGDHVVLLLPGALGCSKTDFGPQLTSLNKNVFTIIAWDPRGYGCSIPPNRDYPPDFFERDAKDAIDLMQALNFKRFSLLGWSDGGITALIAAARYPSLIHKLVVWGANAYVTEEDLKLYNAVKDVSKWSEKMRKPMEALYGKEYFTKTFEAWVEAMNTFTSRPDGNICQHLLPFIECPALIIHGEKDVMVPPFHPRFIHQQIKDSRLHLMPDGKHNLHLRYAEEFNRLVEEFLC</sequence>
<evidence type="ECO:0000313" key="3">
    <source>
        <dbReference type="Proteomes" id="UP000694569"/>
    </source>
</evidence>
<dbReference type="Gene3D" id="3.40.50.1820">
    <property type="entry name" value="alpha/beta hydrolase"/>
    <property type="match status" value="1"/>
</dbReference>
<dbReference type="PANTHER" id="PTHR46331:SF2">
    <property type="entry name" value="VALACYCLOVIR HYDROLASE"/>
    <property type="match status" value="1"/>
</dbReference>
<dbReference type="Proteomes" id="UP000694569">
    <property type="component" value="Unplaced"/>
</dbReference>
<evidence type="ECO:0000313" key="2">
    <source>
        <dbReference type="Ensembl" id="ENSLLEP00000012150.1"/>
    </source>
</evidence>